<name>A0A1U8KC04_GOSHI</name>
<keyword evidence="3" id="KW-1185">Reference proteome</keyword>
<evidence type="ECO:0000313" key="3">
    <source>
        <dbReference type="Proteomes" id="UP000818029"/>
    </source>
</evidence>
<feature type="region of interest" description="Disordered" evidence="1">
    <location>
        <begin position="170"/>
        <end position="190"/>
    </location>
</feature>
<organism evidence="3 4">
    <name type="scientific">Gossypium hirsutum</name>
    <name type="common">Upland cotton</name>
    <name type="synonym">Gossypium mexicanum</name>
    <dbReference type="NCBI Taxonomy" id="3635"/>
    <lineage>
        <taxon>Eukaryota</taxon>
        <taxon>Viridiplantae</taxon>
        <taxon>Streptophyta</taxon>
        <taxon>Embryophyta</taxon>
        <taxon>Tracheophyta</taxon>
        <taxon>Spermatophyta</taxon>
        <taxon>Magnoliopsida</taxon>
        <taxon>eudicotyledons</taxon>
        <taxon>Gunneridae</taxon>
        <taxon>Pentapetalae</taxon>
        <taxon>rosids</taxon>
        <taxon>malvids</taxon>
        <taxon>Malvales</taxon>
        <taxon>Malvaceae</taxon>
        <taxon>Malvoideae</taxon>
        <taxon>Gossypium</taxon>
    </lineage>
</organism>
<evidence type="ECO:0000256" key="1">
    <source>
        <dbReference type="SAM" id="MobiDB-lite"/>
    </source>
</evidence>
<dbReference type="KEGG" id="ghi:107915380"/>
<evidence type="ECO:0000259" key="2">
    <source>
        <dbReference type="Pfam" id="PF03732"/>
    </source>
</evidence>
<protein>
    <recommendedName>
        <fullName evidence="2">Retrotransposon gag domain-containing protein</fullName>
    </recommendedName>
</protein>
<dbReference type="GeneID" id="107915380"/>
<gene>
    <name evidence="4" type="primary">LOC107915380</name>
</gene>
<dbReference type="RefSeq" id="XP_016700031.1">
    <property type="nucleotide sequence ID" value="XM_016844542.1"/>
</dbReference>
<feature type="domain" description="Retrotransposon gag" evidence="2">
    <location>
        <begin position="92"/>
        <end position="142"/>
    </location>
</feature>
<dbReference type="AlphaFoldDB" id="A0A1U8KC04"/>
<evidence type="ECO:0000313" key="4">
    <source>
        <dbReference type="RefSeq" id="XP_016700031.1"/>
    </source>
</evidence>
<dbReference type="OrthoDB" id="1300414at2759"/>
<accession>A0A1U8KC04</accession>
<dbReference type="PaxDb" id="3635-A0A1U8KC04"/>
<proteinExistence type="predicted"/>
<sequence length="190" mass="21975">MLRVLERVVGPHSGSEGRGPVTERLRSNGAELFRGVTGVAPTVDEYWLKATERIMNDIDCTPEKKLKGAVSLLRDEAYQWWLSVEEGASYVDGRRRKFMNLTQGDRTVAEYEVEFLRLSRYTQSMVASKYEKCVCFKDGLRDSLRVLIAPQREQEFTILVDKAKITKEVKHVERQNRDRERGKNKRDSAF</sequence>
<reference evidence="4" key="2">
    <citation type="submission" date="2025-08" db="UniProtKB">
        <authorList>
            <consortium name="RefSeq"/>
        </authorList>
    </citation>
    <scope>IDENTIFICATION</scope>
</reference>
<dbReference type="Pfam" id="PF03732">
    <property type="entry name" value="Retrotrans_gag"/>
    <property type="match status" value="1"/>
</dbReference>
<reference evidence="3" key="1">
    <citation type="journal article" date="2020" name="Nat. Genet.">
        <title>Genomic diversifications of five Gossypium allopolyploid species and their impact on cotton improvement.</title>
        <authorList>
            <person name="Chen Z.J."/>
            <person name="Sreedasyam A."/>
            <person name="Ando A."/>
            <person name="Song Q."/>
            <person name="De Santiago L.M."/>
            <person name="Hulse-Kemp A.M."/>
            <person name="Ding M."/>
            <person name="Ye W."/>
            <person name="Kirkbride R.C."/>
            <person name="Jenkins J."/>
            <person name="Plott C."/>
            <person name="Lovell J."/>
            <person name="Lin Y.M."/>
            <person name="Vaughn R."/>
            <person name="Liu B."/>
            <person name="Simpson S."/>
            <person name="Scheffler B.E."/>
            <person name="Wen L."/>
            <person name="Saski C.A."/>
            <person name="Grover C.E."/>
            <person name="Hu G."/>
            <person name="Conover J.L."/>
            <person name="Carlson J.W."/>
            <person name="Shu S."/>
            <person name="Boston L.B."/>
            <person name="Williams M."/>
            <person name="Peterson D.G."/>
            <person name="McGee K."/>
            <person name="Jones D.C."/>
            <person name="Wendel J.F."/>
            <person name="Stelly D.M."/>
            <person name="Grimwood J."/>
            <person name="Schmutz J."/>
        </authorList>
    </citation>
    <scope>NUCLEOTIDE SEQUENCE [LARGE SCALE GENOMIC DNA]</scope>
    <source>
        <strain evidence="3">cv. TM-1</strain>
    </source>
</reference>
<dbReference type="PANTHER" id="PTHR34482">
    <property type="entry name" value="DNA DAMAGE-INDUCIBLE PROTEIN 1-LIKE"/>
    <property type="match status" value="1"/>
</dbReference>
<dbReference type="PANTHER" id="PTHR34482:SF36">
    <property type="entry name" value="RETROTRANSPOSON GAG DOMAIN-CONTAINING PROTEIN"/>
    <property type="match status" value="1"/>
</dbReference>
<dbReference type="InterPro" id="IPR005162">
    <property type="entry name" value="Retrotrans_gag_dom"/>
</dbReference>
<dbReference type="Proteomes" id="UP000818029">
    <property type="component" value="Chromosome D10"/>
</dbReference>